<keyword evidence="1" id="KW-1133">Transmembrane helix</keyword>
<evidence type="ECO:0000313" key="3">
    <source>
        <dbReference type="Proteomes" id="UP000233535"/>
    </source>
</evidence>
<keyword evidence="1" id="KW-0812">Transmembrane</keyword>
<comment type="caution">
    <text evidence="2">The sequence shown here is derived from an EMBL/GenBank/DDBJ whole genome shotgun (WGS) entry which is preliminary data.</text>
</comment>
<dbReference type="AlphaFoldDB" id="A0A2N3HUL8"/>
<feature type="transmembrane region" description="Helical" evidence="1">
    <location>
        <begin position="92"/>
        <end position="112"/>
    </location>
</feature>
<proteinExistence type="predicted"/>
<gene>
    <name evidence="2" type="ORF">BZG02_14955</name>
</gene>
<feature type="transmembrane region" description="Helical" evidence="1">
    <location>
        <begin position="66"/>
        <end position="86"/>
    </location>
</feature>
<reference evidence="2 3" key="1">
    <citation type="journal article" date="2017" name="Front. Microbiol.">
        <title>Labilibaculum manganireducens gen. nov., sp. nov. and Labilibaculum filiforme sp. nov., Novel Bacteroidetes Isolated from Subsurface Sediments of the Baltic Sea.</title>
        <authorList>
            <person name="Vandieken V."/>
            <person name="Marshall I.P."/>
            <person name="Niemann H."/>
            <person name="Engelen B."/>
            <person name="Cypionka H."/>
        </authorList>
    </citation>
    <scope>NUCLEOTIDE SEQUENCE [LARGE SCALE GENOMIC DNA]</scope>
    <source>
        <strain evidence="2 3">59.16B</strain>
    </source>
</reference>
<keyword evidence="1" id="KW-0472">Membrane</keyword>
<evidence type="ECO:0000256" key="1">
    <source>
        <dbReference type="SAM" id="Phobius"/>
    </source>
</evidence>
<dbReference type="RefSeq" id="WP_101262260.1">
    <property type="nucleotide sequence ID" value="NZ_MVDD01000012.1"/>
</dbReference>
<dbReference type="Proteomes" id="UP000233535">
    <property type="component" value="Unassembled WGS sequence"/>
</dbReference>
<dbReference type="OrthoDB" id="1121410at2"/>
<accession>A0A2N3HUL8</accession>
<organism evidence="2 3">
    <name type="scientific">Labilibaculum filiforme</name>
    <dbReference type="NCBI Taxonomy" id="1940526"/>
    <lineage>
        <taxon>Bacteria</taxon>
        <taxon>Pseudomonadati</taxon>
        <taxon>Bacteroidota</taxon>
        <taxon>Bacteroidia</taxon>
        <taxon>Marinilabiliales</taxon>
        <taxon>Marinifilaceae</taxon>
        <taxon>Labilibaculum</taxon>
    </lineage>
</organism>
<dbReference type="EMBL" id="MVDD01000012">
    <property type="protein sequence ID" value="PKQ61721.1"/>
    <property type="molecule type" value="Genomic_DNA"/>
</dbReference>
<sequence>MEKSFKELVDLYYQKKIEGMDFSQIRKELADKNVDEDLIKDVVRAIDDRMLRGEVKKTGKSKAREFRLMGWTLMIIGGIITLGTYFKWFDMHGYYFVSYGPVIAGYLLIVAARRAQRKAS</sequence>
<protein>
    <submittedName>
        <fullName evidence="2">Uncharacterized protein</fullName>
    </submittedName>
</protein>
<keyword evidence="3" id="KW-1185">Reference proteome</keyword>
<name>A0A2N3HUL8_9BACT</name>
<evidence type="ECO:0000313" key="2">
    <source>
        <dbReference type="EMBL" id="PKQ61721.1"/>
    </source>
</evidence>